<gene>
    <name evidence="1" type="ORF">ENKO_10740</name>
</gene>
<accession>A0AA86M572</accession>
<dbReference type="EMBL" id="AP024590">
    <property type="protein sequence ID" value="BCU54480.1"/>
    <property type="molecule type" value="Genomic_DNA"/>
</dbReference>
<dbReference type="AlphaFoldDB" id="A0AA86M572"/>
<proteinExistence type="predicted"/>
<evidence type="ECO:0000313" key="1">
    <source>
        <dbReference type="EMBL" id="BCU54480.1"/>
    </source>
</evidence>
<evidence type="ECO:0000313" key="2">
    <source>
        <dbReference type="Proteomes" id="UP000682928"/>
    </source>
</evidence>
<protein>
    <submittedName>
        <fullName evidence="1">Uncharacterized protein</fullName>
    </submittedName>
</protein>
<organism evidence="1 2">
    <name type="scientific">Enterobacter kobei</name>
    <dbReference type="NCBI Taxonomy" id="208224"/>
    <lineage>
        <taxon>Bacteria</taxon>
        <taxon>Pseudomonadati</taxon>
        <taxon>Pseudomonadota</taxon>
        <taxon>Gammaproteobacteria</taxon>
        <taxon>Enterobacterales</taxon>
        <taxon>Enterobacteriaceae</taxon>
        <taxon>Enterobacter</taxon>
        <taxon>Enterobacter cloacae complex</taxon>
    </lineage>
</organism>
<dbReference type="Proteomes" id="UP000682928">
    <property type="component" value="Chromosome"/>
</dbReference>
<reference evidence="1" key="1">
    <citation type="submission" date="2021-04" db="EMBL/GenBank/DDBJ databases">
        <title>Difference and commonality of drug resistance evolution in various bacteria. and drug sensitivity profiles.</title>
        <authorList>
            <person name="Maeda T."/>
            <person name="Shibai A."/>
            <person name="Kawada K."/>
            <person name="Kotani H."/>
            <person name="Tarusawa Y."/>
            <person name="Tanabe K."/>
            <person name="Furusawa C."/>
        </authorList>
    </citation>
    <scope>NUCLEOTIDE SEQUENCE</scope>
    <source>
        <strain evidence="1">JCM 8580</strain>
    </source>
</reference>
<name>A0AA86M572_9ENTR</name>
<sequence length="46" mass="5202">MNDLTKRAADTRPVLKLMHTVSTFNGHETKKDRNALCSGANMHDFQ</sequence>